<sequence>MSKDGIYQDENGNLFSKVKDDLFIPVKKVAIPLENIQATNGVIKEQNIQKETANYILDVIANAKKNHNHIDSIQVYLPQATNSRRTYKGYGNKTYFEETVATNYHSEPADVNQSPWGTYKNSVIKGIVEYLIGEAVDKVTYNSYSIASIFASAVPSSVPGTTEVTHYAQLFESKTTKHTYVVEDGQYLFGSLTEKASGKFENFISIPGVSGGNKRGSDSKISNIQTQNYSSADKRAYYGYVSGGWVERIESYQYGQATFNSAYSS</sequence>
<gene>
    <name evidence="1" type="ORF">CAGA_08210</name>
</gene>
<keyword evidence="2" id="KW-1185">Reference proteome</keyword>
<dbReference type="OrthoDB" id="2600202at2"/>
<dbReference type="RefSeq" id="WP_135657998.1">
    <property type="nucleotide sequence ID" value="NZ_SRMQ01000002.1"/>
</dbReference>
<accession>A0A4Z0YE17</accession>
<dbReference type="AlphaFoldDB" id="A0A4Z0YE17"/>
<organism evidence="1 2">
    <name type="scientific">Caproiciproducens galactitolivorans</name>
    <dbReference type="NCBI Taxonomy" id="642589"/>
    <lineage>
        <taxon>Bacteria</taxon>
        <taxon>Bacillati</taxon>
        <taxon>Bacillota</taxon>
        <taxon>Clostridia</taxon>
        <taxon>Eubacteriales</taxon>
        <taxon>Acutalibacteraceae</taxon>
        <taxon>Caproiciproducens</taxon>
    </lineage>
</organism>
<protein>
    <submittedName>
        <fullName evidence="1">Uncharacterized protein</fullName>
    </submittedName>
</protein>
<dbReference type="EMBL" id="SRMQ01000002">
    <property type="protein sequence ID" value="TGJ77451.1"/>
    <property type="molecule type" value="Genomic_DNA"/>
</dbReference>
<evidence type="ECO:0000313" key="2">
    <source>
        <dbReference type="Proteomes" id="UP000297714"/>
    </source>
</evidence>
<reference evidence="1 2" key="1">
    <citation type="submission" date="2019-04" db="EMBL/GenBank/DDBJ databases">
        <authorList>
            <person name="Poehlein A."/>
            <person name="Bengelsdorf F.R."/>
            <person name="Duerre P."/>
            <person name="Daniel R."/>
        </authorList>
    </citation>
    <scope>NUCLEOTIDE SEQUENCE [LARGE SCALE GENOMIC DNA]</scope>
    <source>
        <strain evidence="1 2">BS-1</strain>
    </source>
</reference>
<comment type="caution">
    <text evidence="1">The sequence shown here is derived from an EMBL/GenBank/DDBJ whole genome shotgun (WGS) entry which is preliminary data.</text>
</comment>
<proteinExistence type="predicted"/>
<dbReference type="Proteomes" id="UP000297714">
    <property type="component" value="Unassembled WGS sequence"/>
</dbReference>
<evidence type="ECO:0000313" key="1">
    <source>
        <dbReference type="EMBL" id="TGJ77451.1"/>
    </source>
</evidence>
<name>A0A4Z0YE17_9FIRM</name>